<keyword evidence="3" id="KW-1185">Reference proteome</keyword>
<protein>
    <submittedName>
        <fullName evidence="2">Uncharacterized protein</fullName>
    </submittedName>
</protein>
<evidence type="ECO:0000313" key="3">
    <source>
        <dbReference type="Proteomes" id="UP000807469"/>
    </source>
</evidence>
<dbReference type="Proteomes" id="UP000807469">
    <property type="component" value="Unassembled WGS sequence"/>
</dbReference>
<sequence>MPTWEVLPVGVPRTKSGKPIKCSPKNTKLNPATHKLISECVETMFCAAPPGAPVNATGLGVCFPRVCRRDEFPFGYVIPDIVTSRRKPNTTAADPLPAMCASGMFCPDDGSGCRQQVGIGARCELDRDDQCQSPPSNPTIKDADNKSVCLNQVCMAATLPLGAPCVIENTTYVGDINRGAAGGGQYTTVVIKHNCLAPGLFCDPTPPNVGSVGPICQTTKKLGESCRFNAECELASCNELTNKCTLPAETPLKIEPWHWVATILFIIASMTIASLVLLLIHRRRRFGQYQTLQAYYYEQISLRRSILALHTAAAEQQALNKAAAEKGL</sequence>
<keyword evidence="1" id="KW-1133">Transmembrane helix</keyword>
<dbReference type="AlphaFoldDB" id="A0A9P6D1F5"/>
<accession>A0A9P6D1F5</accession>
<dbReference type="OrthoDB" id="195231at2759"/>
<organism evidence="2 3">
    <name type="scientific">Pholiota conissans</name>
    <dbReference type="NCBI Taxonomy" id="109636"/>
    <lineage>
        <taxon>Eukaryota</taxon>
        <taxon>Fungi</taxon>
        <taxon>Dikarya</taxon>
        <taxon>Basidiomycota</taxon>
        <taxon>Agaricomycotina</taxon>
        <taxon>Agaricomycetes</taxon>
        <taxon>Agaricomycetidae</taxon>
        <taxon>Agaricales</taxon>
        <taxon>Agaricineae</taxon>
        <taxon>Strophariaceae</taxon>
        <taxon>Pholiota</taxon>
    </lineage>
</organism>
<keyword evidence="1" id="KW-0472">Membrane</keyword>
<evidence type="ECO:0000256" key="1">
    <source>
        <dbReference type="SAM" id="Phobius"/>
    </source>
</evidence>
<reference evidence="2" key="1">
    <citation type="submission" date="2020-11" db="EMBL/GenBank/DDBJ databases">
        <authorList>
            <consortium name="DOE Joint Genome Institute"/>
            <person name="Ahrendt S."/>
            <person name="Riley R."/>
            <person name="Andreopoulos W."/>
            <person name="Labutti K."/>
            <person name="Pangilinan J."/>
            <person name="Ruiz-Duenas F.J."/>
            <person name="Barrasa J.M."/>
            <person name="Sanchez-Garcia M."/>
            <person name="Camarero S."/>
            <person name="Miyauchi S."/>
            <person name="Serrano A."/>
            <person name="Linde D."/>
            <person name="Babiker R."/>
            <person name="Drula E."/>
            <person name="Ayuso-Fernandez I."/>
            <person name="Pacheco R."/>
            <person name="Padilla G."/>
            <person name="Ferreira P."/>
            <person name="Barriuso J."/>
            <person name="Kellner H."/>
            <person name="Castanera R."/>
            <person name="Alfaro M."/>
            <person name="Ramirez L."/>
            <person name="Pisabarro A.G."/>
            <person name="Kuo A."/>
            <person name="Tritt A."/>
            <person name="Lipzen A."/>
            <person name="He G."/>
            <person name="Yan M."/>
            <person name="Ng V."/>
            <person name="Cullen D."/>
            <person name="Martin F."/>
            <person name="Rosso M.-N."/>
            <person name="Henrissat B."/>
            <person name="Hibbett D."/>
            <person name="Martinez A.T."/>
            <person name="Grigoriev I.V."/>
        </authorList>
    </citation>
    <scope>NUCLEOTIDE SEQUENCE</scope>
    <source>
        <strain evidence="2">CIRM-BRFM 674</strain>
    </source>
</reference>
<keyword evidence="1" id="KW-0812">Transmembrane</keyword>
<name>A0A9P6D1F5_9AGAR</name>
<feature type="transmembrane region" description="Helical" evidence="1">
    <location>
        <begin position="257"/>
        <end position="280"/>
    </location>
</feature>
<dbReference type="EMBL" id="MU155209">
    <property type="protein sequence ID" value="KAF9479633.1"/>
    <property type="molecule type" value="Genomic_DNA"/>
</dbReference>
<proteinExistence type="predicted"/>
<gene>
    <name evidence="2" type="ORF">BDN70DRAFT_806753</name>
</gene>
<evidence type="ECO:0000313" key="2">
    <source>
        <dbReference type="EMBL" id="KAF9479633.1"/>
    </source>
</evidence>
<comment type="caution">
    <text evidence="2">The sequence shown here is derived from an EMBL/GenBank/DDBJ whole genome shotgun (WGS) entry which is preliminary data.</text>
</comment>